<dbReference type="InParanoid" id="A0A2T3BAA0"/>
<dbReference type="GO" id="GO:0000981">
    <property type="term" value="F:DNA-binding transcription factor activity, RNA polymerase II-specific"/>
    <property type="evidence" value="ECO:0007669"/>
    <property type="project" value="InterPro"/>
</dbReference>
<dbReference type="CDD" id="cd00067">
    <property type="entry name" value="GAL4"/>
    <property type="match status" value="1"/>
</dbReference>
<dbReference type="OrthoDB" id="3525185at2759"/>
<dbReference type="SMART" id="SM00066">
    <property type="entry name" value="GAL4"/>
    <property type="match status" value="1"/>
</dbReference>
<gene>
    <name evidence="4" type="ORF">M430DRAFT_15977</name>
</gene>
<dbReference type="InterPro" id="IPR001138">
    <property type="entry name" value="Zn2Cys6_DnaBD"/>
</dbReference>
<evidence type="ECO:0000256" key="2">
    <source>
        <dbReference type="SAM" id="MobiDB-lite"/>
    </source>
</evidence>
<evidence type="ECO:0000313" key="5">
    <source>
        <dbReference type="Proteomes" id="UP000241818"/>
    </source>
</evidence>
<dbReference type="GO" id="GO:0008270">
    <property type="term" value="F:zinc ion binding"/>
    <property type="evidence" value="ECO:0007669"/>
    <property type="project" value="InterPro"/>
</dbReference>
<feature type="domain" description="Zn(2)-C6 fungal-type" evidence="3">
    <location>
        <begin position="10"/>
        <end position="38"/>
    </location>
</feature>
<dbReference type="Proteomes" id="UP000241818">
    <property type="component" value="Unassembled WGS sequence"/>
</dbReference>
<name>A0A2T3BAA0_AMORE</name>
<organism evidence="4 5">
    <name type="scientific">Amorphotheca resinae ATCC 22711</name>
    <dbReference type="NCBI Taxonomy" id="857342"/>
    <lineage>
        <taxon>Eukaryota</taxon>
        <taxon>Fungi</taxon>
        <taxon>Dikarya</taxon>
        <taxon>Ascomycota</taxon>
        <taxon>Pezizomycotina</taxon>
        <taxon>Leotiomycetes</taxon>
        <taxon>Helotiales</taxon>
        <taxon>Amorphothecaceae</taxon>
        <taxon>Amorphotheca</taxon>
    </lineage>
</organism>
<dbReference type="Pfam" id="PF00172">
    <property type="entry name" value="Zn_clus"/>
    <property type="match status" value="1"/>
</dbReference>
<accession>A0A2T3BAA0</accession>
<dbReference type="GeneID" id="36571445"/>
<evidence type="ECO:0000259" key="3">
    <source>
        <dbReference type="PROSITE" id="PS50048"/>
    </source>
</evidence>
<dbReference type="EMBL" id="KZ679007">
    <property type="protein sequence ID" value="PSS25251.1"/>
    <property type="molecule type" value="Genomic_DNA"/>
</dbReference>
<feature type="compositionally biased region" description="Basic and acidic residues" evidence="2">
    <location>
        <begin position="62"/>
        <end position="92"/>
    </location>
</feature>
<dbReference type="Gene3D" id="4.10.240.10">
    <property type="entry name" value="Zn(2)-C6 fungal-type DNA-binding domain"/>
    <property type="match status" value="1"/>
</dbReference>
<dbReference type="PROSITE" id="PS50048">
    <property type="entry name" value="ZN2_CY6_FUNGAL_2"/>
    <property type="match status" value="1"/>
</dbReference>
<keyword evidence="5" id="KW-1185">Reference proteome</keyword>
<protein>
    <recommendedName>
        <fullName evidence="3">Zn(2)-C6 fungal-type domain-containing protein</fullName>
    </recommendedName>
</protein>
<dbReference type="PANTHER" id="PTHR38111">
    <property type="entry name" value="ZN(2)-C6 FUNGAL-TYPE DOMAIN-CONTAINING PROTEIN-RELATED"/>
    <property type="match status" value="1"/>
</dbReference>
<keyword evidence="1" id="KW-0539">Nucleus</keyword>
<sequence length="588" mass="64688">MVRRSGRSRGCKVCLQRRIKCDEVSPECGQCLRAGKQCPGPLVGPILLEMGAQAARRTKRPSPHDPDPKDKEGPERRRSPARAALRERHKGGSPEGHVAQTDIITSPLPQVSTPEHISSTDPVNLVNSDNDGPSDCDRAMWRMPSLYNPPRCDIFQQHFLAHFISSFGKNHPGNMQRTWMHELPLVLNTHPSSSVNYAIRAATMAFYGSLVNDESIQIEACKWYARGLVGQRSQISGLEAGLTGSADPGGAAVAEVNIPSEEAICTSIMLGYFEISCSTTPLGWFQHIQGAARLLEMRGPQNCQIGIAHRMFRTVRLNMVYDSIEKRTPSIFASSAWCVIPFSVHPKTLPDTVIDVLMAIPDCMALYDRLAADKCQSPQLARMLGVRISTLLRTLSEFWTAYQDFMGHHAADPSLKAQRQPHEEGLHDGSFVATTIARYHAANAILYSLLQDLQRIFPSLAIPPPEAPQPAIHRTILDTAELSARVKAHSTAVLSVLEFLRPGLAENASLLQMVFPLLIVNPLSWQEDQRERVERGLAKLGWGGAVRKSISGSGNSTARTELLSEASTWYINSEVSNVCVDRLNEGSG</sequence>
<evidence type="ECO:0000313" key="4">
    <source>
        <dbReference type="EMBL" id="PSS25251.1"/>
    </source>
</evidence>
<feature type="region of interest" description="Disordered" evidence="2">
    <location>
        <begin position="108"/>
        <end position="127"/>
    </location>
</feature>
<dbReference type="SUPFAM" id="SSF57701">
    <property type="entry name" value="Zn2/Cys6 DNA-binding domain"/>
    <property type="match status" value="1"/>
</dbReference>
<feature type="region of interest" description="Disordered" evidence="2">
    <location>
        <begin position="53"/>
        <end position="102"/>
    </location>
</feature>
<dbReference type="PANTHER" id="PTHR38111:SF11">
    <property type="entry name" value="TRANSCRIPTION FACTOR DOMAIN-CONTAINING PROTEIN-RELATED"/>
    <property type="match status" value="1"/>
</dbReference>
<dbReference type="AlphaFoldDB" id="A0A2T3BAA0"/>
<evidence type="ECO:0000256" key="1">
    <source>
        <dbReference type="ARBA" id="ARBA00023242"/>
    </source>
</evidence>
<dbReference type="InterPro" id="IPR053178">
    <property type="entry name" value="Osmoadaptation_assoc"/>
</dbReference>
<dbReference type="InterPro" id="IPR036864">
    <property type="entry name" value="Zn2-C6_fun-type_DNA-bd_sf"/>
</dbReference>
<reference evidence="4 5" key="1">
    <citation type="journal article" date="2018" name="New Phytol.">
        <title>Comparative genomics and transcriptomics depict ericoid mycorrhizal fungi as versatile saprotrophs and plant mutualists.</title>
        <authorList>
            <person name="Martino E."/>
            <person name="Morin E."/>
            <person name="Grelet G.A."/>
            <person name="Kuo A."/>
            <person name="Kohler A."/>
            <person name="Daghino S."/>
            <person name="Barry K.W."/>
            <person name="Cichocki N."/>
            <person name="Clum A."/>
            <person name="Dockter R.B."/>
            <person name="Hainaut M."/>
            <person name="Kuo R.C."/>
            <person name="LaButti K."/>
            <person name="Lindahl B.D."/>
            <person name="Lindquist E.A."/>
            <person name="Lipzen A."/>
            <person name="Khouja H.R."/>
            <person name="Magnuson J."/>
            <person name="Murat C."/>
            <person name="Ohm R.A."/>
            <person name="Singer S.W."/>
            <person name="Spatafora J.W."/>
            <person name="Wang M."/>
            <person name="Veneault-Fourrey C."/>
            <person name="Henrissat B."/>
            <person name="Grigoriev I.V."/>
            <person name="Martin F.M."/>
            <person name="Perotto S."/>
        </authorList>
    </citation>
    <scope>NUCLEOTIDE SEQUENCE [LARGE SCALE GENOMIC DNA]</scope>
    <source>
        <strain evidence="4 5">ATCC 22711</strain>
    </source>
</reference>
<dbReference type="RefSeq" id="XP_024723850.1">
    <property type="nucleotide sequence ID" value="XM_024863364.1"/>
</dbReference>
<proteinExistence type="predicted"/>